<name>Q5C6P1_SCHJA</name>
<proteinExistence type="evidence at transcript level"/>
<evidence type="ECO:0000313" key="1">
    <source>
        <dbReference type="EMBL" id="AAX24683.2"/>
    </source>
</evidence>
<reference evidence="1" key="1">
    <citation type="journal article" date="2006" name="PLoS Pathog.">
        <title>New perspectives on host-parasite interplay by comparative transcriptomic and proteomic analyses of Schistosoma japonicum.</title>
        <authorList>
            <person name="Liu F."/>
            <person name="Lu J."/>
            <person name="Hu W."/>
            <person name="Wang S.Y."/>
            <person name="Cui S.J."/>
            <person name="Chi M."/>
            <person name="Yan Q."/>
            <person name="Wang X.R."/>
            <person name="Song H.D."/>
            <person name="Xu X.N."/>
            <person name="Wang J.J."/>
            <person name="Zhang X.L."/>
            <person name="Zhang X."/>
            <person name="Wang Z.Q."/>
            <person name="Xue C.L."/>
            <person name="Brindley P.J."/>
            <person name="McManus D.P."/>
            <person name="Yang P.Y."/>
            <person name="Feng Z."/>
            <person name="Chen Z."/>
            <person name="Han Z.G."/>
        </authorList>
    </citation>
    <scope>NUCLEOTIDE SEQUENCE</scope>
</reference>
<sequence length="223" mass="25612">DNDLLTNEFFDVDDTTNPISTTTTAITSSSSNDDKIQLNINDISPQHNPTSPLQNEIITNENKFMSHNFRYQNDIDVSKHINDSCDEVKKWWRSQLYPNVQIQSQHHDKQSWTQSNIQQNNAIYTSASNTTIVKIDDDNAFILSSSKNKQQRTHKNQPRIISSLASKRRSGAAAVISRRPHQQPRVNNLFDVTIDEYSNDDADNITTVNRFNRKESHILQKNV</sequence>
<organism evidence="1">
    <name type="scientific">Schistosoma japonicum</name>
    <name type="common">Blood fluke</name>
    <dbReference type="NCBI Taxonomy" id="6182"/>
    <lineage>
        <taxon>Eukaryota</taxon>
        <taxon>Metazoa</taxon>
        <taxon>Spiralia</taxon>
        <taxon>Lophotrochozoa</taxon>
        <taxon>Platyhelminthes</taxon>
        <taxon>Trematoda</taxon>
        <taxon>Digenea</taxon>
        <taxon>Strigeidida</taxon>
        <taxon>Schistosomatoidea</taxon>
        <taxon>Schistosomatidae</taxon>
        <taxon>Schistosoma</taxon>
    </lineage>
</organism>
<dbReference type="EMBL" id="AY808794">
    <property type="protein sequence ID" value="AAX24683.2"/>
    <property type="molecule type" value="mRNA"/>
</dbReference>
<protein>
    <submittedName>
        <fullName evidence="1">SJCHGC04959 protein</fullName>
    </submittedName>
</protein>
<accession>Q5C6P1</accession>
<feature type="non-terminal residue" evidence="1">
    <location>
        <position position="1"/>
    </location>
</feature>
<dbReference type="AlphaFoldDB" id="Q5C6P1"/>